<name>A0A9N8E1G7_9STRA</name>
<dbReference type="GO" id="GO:0005783">
    <property type="term" value="C:endoplasmic reticulum"/>
    <property type="evidence" value="ECO:0007669"/>
    <property type="project" value="UniProtKB-SubCell"/>
</dbReference>
<evidence type="ECO:0000256" key="2">
    <source>
        <dbReference type="ARBA" id="ARBA00022448"/>
    </source>
</evidence>
<dbReference type="PANTHER" id="PTHR23249">
    <property type="entry name" value="TRAFFICKING PROTEIN PARTICLE COMPLEX SUBUNIT"/>
    <property type="match status" value="1"/>
</dbReference>
<reference evidence="8" key="1">
    <citation type="submission" date="2020-06" db="EMBL/GenBank/DDBJ databases">
        <authorList>
            <consortium name="Plant Systems Biology data submission"/>
        </authorList>
    </citation>
    <scope>NUCLEOTIDE SEQUENCE</scope>
    <source>
        <strain evidence="8">D6</strain>
    </source>
</reference>
<evidence type="ECO:0000256" key="4">
    <source>
        <dbReference type="ARBA" id="ARBA00022892"/>
    </source>
</evidence>
<dbReference type="PANTHER" id="PTHR23249:SF15">
    <property type="entry name" value="TRAFFICKING PROTEIN PARTICLE COMPLEX SUBUNIT 4"/>
    <property type="match status" value="1"/>
</dbReference>
<dbReference type="GO" id="GO:0006888">
    <property type="term" value="P:endoplasmic reticulum to Golgi vesicle-mediated transport"/>
    <property type="evidence" value="ECO:0007669"/>
    <property type="project" value="UniProtKB-UniRule"/>
</dbReference>
<comment type="caution">
    <text evidence="8">The sequence shown here is derived from an EMBL/GenBank/DDBJ whole genome shotgun (WGS) entry which is preliminary data.</text>
</comment>
<keyword evidence="4 7" id="KW-0931">ER-Golgi transport</keyword>
<dbReference type="EMBL" id="CAICTM010000525">
    <property type="protein sequence ID" value="CAB9512244.1"/>
    <property type="molecule type" value="Genomic_DNA"/>
</dbReference>
<dbReference type="Pfam" id="PF04099">
    <property type="entry name" value="Sybindin"/>
    <property type="match status" value="1"/>
</dbReference>
<dbReference type="GO" id="GO:0030008">
    <property type="term" value="C:TRAPP complex"/>
    <property type="evidence" value="ECO:0007669"/>
    <property type="project" value="UniProtKB-UniRule"/>
</dbReference>
<sequence length="176" mass="19453">MAKRSVNNSGTTIVEPKALLHSTMAFLHLFIVNKSGSLIHHRPLSANAPKIDINEWLRIGSTFHSLHAIAAEASPLRLPNNKNNYGADDGIEKIIAKGMVLSSFQTRTGIKFVITAEEGTPDMDTALTEIYILYADCALKDPFYELEMPIRSTLFTQAVDALMDRLEKNANAPSKR</sequence>
<evidence type="ECO:0000313" key="8">
    <source>
        <dbReference type="EMBL" id="CAB9512244.1"/>
    </source>
</evidence>
<dbReference type="AlphaFoldDB" id="A0A9N8E1G7"/>
<dbReference type="GO" id="GO:0005794">
    <property type="term" value="C:Golgi apparatus"/>
    <property type="evidence" value="ECO:0007669"/>
    <property type="project" value="UniProtKB-SubCell"/>
</dbReference>
<protein>
    <recommendedName>
        <fullName evidence="7">Trafficking protein particle complex subunit</fullName>
    </recommendedName>
</protein>
<dbReference type="InterPro" id="IPR007233">
    <property type="entry name" value="TRAPPC"/>
</dbReference>
<dbReference type="CDD" id="cd14856">
    <property type="entry name" value="TRAPPC4_synbindin"/>
    <property type="match status" value="1"/>
</dbReference>
<comment type="subunit">
    <text evidence="7">Part of the multisubunit transport protein particle (TRAPP) complex.</text>
</comment>
<keyword evidence="3 7" id="KW-0256">Endoplasmic reticulum</keyword>
<evidence type="ECO:0000256" key="1">
    <source>
        <dbReference type="ARBA" id="ARBA00004555"/>
    </source>
</evidence>
<dbReference type="SUPFAM" id="SSF64356">
    <property type="entry name" value="SNARE-like"/>
    <property type="match status" value="1"/>
</dbReference>
<dbReference type="OrthoDB" id="246406at2759"/>
<evidence type="ECO:0000256" key="5">
    <source>
        <dbReference type="ARBA" id="ARBA00023034"/>
    </source>
</evidence>
<keyword evidence="2 7" id="KW-0813">Transport</keyword>
<dbReference type="Proteomes" id="UP001153069">
    <property type="component" value="Unassembled WGS sequence"/>
</dbReference>
<keyword evidence="9" id="KW-1185">Reference proteome</keyword>
<evidence type="ECO:0000256" key="3">
    <source>
        <dbReference type="ARBA" id="ARBA00022824"/>
    </source>
</evidence>
<keyword evidence="5 7" id="KW-0333">Golgi apparatus</keyword>
<dbReference type="InterPro" id="IPR011012">
    <property type="entry name" value="Longin-like_dom_sf"/>
</dbReference>
<dbReference type="Gene3D" id="3.30.450.70">
    <property type="match status" value="1"/>
</dbReference>
<gene>
    <name evidence="8" type="ORF">SEMRO_526_G160290.1</name>
</gene>
<evidence type="ECO:0000256" key="7">
    <source>
        <dbReference type="RuleBase" id="RU366065"/>
    </source>
</evidence>
<organism evidence="8 9">
    <name type="scientific">Seminavis robusta</name>
    <dbReference type="NCBI Taxonomy" id="568900"/>
    <lineage>
        <taxon>Eukaryota</taxon>
        <taxon>Sar</taxon>
        <taxon>Stramenopiles</taxon>
        <taxon>Ochrophyta</taxon>
        <taxon>Bacillariophyta</taxon>
        <taxon>Bacillariophyceae</taxon>
        <taxon>Bacillariophycidae</taxon>
        <taxon>Naviculales</taxon>
        <taxon>Naviculaceae</taxon>
        <taxon>Seminavis</taxon>
    </lineage>
</organism>
<accession>A0A9N8E1G7</accession>
<evidence type="ECO:0000256" key="6">
    <source>
        <dbReference type="ARBA" id="ARBA00038179"/>
    </source>
</evidence>
<comment type="subcellular location">
    <subcellularLocation>
        <location evidence="7">Endoplasmic reticulum</location>
    </subcellularLocation>
    <subcellularLocation>
        <location evidence="7">Golgi apparatus</location>
        <location evidence="7">cis-Golgi network</location>
    </subcellularLocation>
    <subcellularLocation>
        <location evidence="1">Golgi apparatus</location>
    </subcellularLocation>
</comment>
<proteinExistence type="inferred from homology"/>
<comment type="similarity">
    <text evidence="6">Belongs to the TRAPP small subunits family. TRAPPC4 subfamily.</text>
</comment>
<evidence type="ECO:0000313" key="9">
    <source>
        <dbReference type="Proteomes" id="UP001153069"/>
    </source>
</evidence>
<dbReference type="SMART" id="SM01399">
    <property type="entry name" value="Sybindin"/>
    <property type="match status" value="1"/>
</dbReference>